<sequence>MSHCHDEEHEEGHNHSHEGHDHDGPDRGEQSSLFKVIDVDRIRAFNVCNDEESARKVFKPWDKRFDHEPYLESDSDNQLIIFVPFTGMVKLKSILIMGGPNEMMPKTLKVFTNREDVDFDSVDTTTPLQEWGLIDTTTTAAREIPEYPTRMAKFTSVRNITLFISNNYGDEKTRISYIAFKGEWTELKKDPLITIGEFAANPADHIKLQGKHAVDHMIR</sequence>
<dbReference type="PANTHER" id="PTHR12175:SF1">
    <property type="entry name" value="PITH DOMAIN-CONTAINING PROTEIN 1"/>
    <property type="match status" value="1"/>
</dbReference>
<dbReference type="AlphaFoldDB" id="A0A507C764"/>
<dbReference type="InterPro" id="IPR037047">
    <property type="entry name" value="PITH_dom_sf"/>
</dbReference>
<dbReference type="SUPFAM" id="SSF49785">
    <property type="entry name" value="Galactose-binding domain-like"/>
    <property type="match status" value="1"/>
</dbReference>
<evidence type="ECO:0000256" key="1">
    <source>
        <dbReference type="ARBA" id="ARBA00025788"/>
    </source>
</evidence>
<dbReference type="PROSITE" id="PS51532">
    <property type="entry name" value="PITH"/>
    <property type="match status" value="1"/>
</dbReference>
<protein>
    <recommendedName>
        <fullName evidence="3">PITH domain-containing protein</fullName>
    </recommendedName>
</protein>
<feature type="compositionally biased region" description="Basic and acidic residues" evidence="2">
    <location>
        <begin position="1"/>
        <end position="29"/>
    </location>
</feature>
<comment type="similarity">
    <text evidence="1">Belongs to the PITHD1 family.</text>
</comment>
<proteinExistence type="inferred from homology"/>
<dbReference type="EMBL" id="QEAO01000017">
    <property type="protein sequence ID" value="TPX33836.1"/>
    <property type="molecule type" value="Genomic_DNA"/>
</dbReference>
<organism evidence="4 5">
    <name type="scientific">Synchytrium microbalum</name>
    <dbReference type="NCBI Taxonomy" id="1806994"/>
    <lineage>
        <taxon>Eukaryota</taxon>
        <taxon>Fungi</taxon>
        <taxon>Fungi incertae sedis</taxon>
        <taxon>Chytridiomycota</taxon>
        <taxon>Chytridiomycota incertae sedis</taxon>
        <taxon>Chytridiomycetes</taxon>
        <taxon>Synchytriales</taxon>
        <taxon>Synchytriaceae</taxon>
        <taxon>Synchytrium</taxon>
    </lineage>
</organism>
<evidence type="ECO:0000313" key="5">
    <source>
        <dbReference type="Proteomes" id="UP000319731"/>
    </source>
</evidence>
<dbReference type="Pfam" id="PF06201">
    <property type="entry name" value="PITH"/>
    <property type="match status" value="1"/>
</dbReference>
<dbReference type="GO" id="GO:0005634">
    <property type="term" value="C:nucleus"/>
    <property type="evidence" value="ECO:0007669"/>
    <property type="project" value="TreeGrafter"/>
</dbReference>
<feature type="domain" description="PITH" evidence="3">
    <location>
        <begin position="22"/>
        <end position="200"/>
    </location>
</feature>
<dbReference type="InterPro" id="IPR045099">
    <property type="entry name" value="PITH1-like"/>
</dbReference>
<evidence type="ECO:0000313" key="4">
    <source>
        <dbReference type="EMBL" id="TPX33836.1"/>
    </source>
</evidence>
<dbReference type="GO" id="GO:0005737">
    <property type="term" value="C:cytoplasm"/>
    <property type="evidence" value="ECO:0007669"/>
    <property type="project" value="UniProtKB-ARBA"/>
</dbReference>
<dbReference type="Gene3D" id="2.60.120.470">
    <property type="entry name" value="PITH domain"/>
    <property type="match status" value="1"/>
</dbReference>
<dbReference type="RefSeq" id="XP_031024720.1">
    <property type="nucleotide sequence ID" value="XM_031169233.1"/>
</dbReference>
<dbReference type="PANTHER" id="PTHR12175">
    <property type="entry name" value="AD039 HT014 THIOREDOXIN FAMILY TRP26"/>
    <property type="match status" value="1"/>
</dbReference>
<gene>
    <name evidence="4" type="ORF">SmJEL517_g03305</name>
</gene>
<dbReference type="OrthoDB" id="2635at2759"/>
<comment type="caution">
    <text evidence="4">The sequence shown here is derived from an EMBL/GenBank/DDBJ whole genome shotgun (WGS) entry which is preliminary data.</text>
</comment>
<evidence type="ECO:0000256" key="2">
    <source>
        <dbReference type="SAM" id="MobiDB-lite"/>
    </source>
</evidence>
<keyword evidence="5" id="KW-1185">Reference proteome</keyword>
<feature type="region of interest" description="Disordered" evidence="2">
    <location>
        <begin position="1"/>
        <end position="30"/>
    </location>
</feature>
<accession>A0A507C764</accession>
<name>A0A507C764_9FUNG</name>
<dbReference type="Proteomes" id="UP000319731">
    <property type="component" value="Unassembled WGS sequence"/>
</dbReference>
<evidence type="ECO:0000259" key="3">
    <source>
        <dbReference type="PROSITE" id="PS51532"/>
    </source>
</evidence>
<reference evidence="4 5" key="1">
    <citation type="journal article" date="2019" name="Sci. Rep.">
        <title>Comparative genomics of chytrid fungi reveal insights into the obligate biotrophic and pathogenic lifestyle of Synchytrium endobioticum.</title>
        <authorList>
            <person name="van de Vossenberg B.T.L.H."/>
            <person name="Warris S."/>
            <person name="Nguyen H.D.T."/>
            <person name="van Gent-Pelzer M.P.E."/>
            <person name="Joly D.L."/>
            <person name="van de Geest H.C."/>
            <person name="Bonants P.J.M."/>
            <person name="Smith D.S."/>
            <person name="Levesque C.A."/>
            <person name="van der Lee T.A.J."/>
        </authorList>
    </citation>
    <scope>NUCLEOTIDE SEQUENCE [LARGE SCALE GENOMIC DNA]</scope>
    <source>
        <strain evidence="4 5">JEL517</strain>
    </source>
</reference>
<dbReference type="GeneID" id="42004530"/>
<dbReference type="InterPro" id="IPR008979">
    <property type="entry name" value="Galactose-bd-like_sf"/>
</dbReference>
<dbReference type="InterPro" id="IPR010400">
    <property type="entry name" value="PITH_dom"/>
</dbReference>